<evidence type="ECO:0000259" key="6">
    <source>
        <dbReference type="SMART" id="SM00560"/>
    </source>
</evidence>
<reference evidence="7" key="1">
    <citation type="submission" date="2020-11" db="EMBL/GenBank/DDBJ databases">
        <authorList>
            <person name="Konstantinou D."/>
            <person name="Gkelis S."/>
            <person name="Popin R."/>
            <person name="Fewer D."/>
            <person name="Sivonen K."/>
        </authorList>
    </citation>
    <scope>NUCLEOTIDE SEQUENCE</scope>
    <source>
        <strain evidence="7">TAU-MAC 1115</strain>
    </source>
</reference>
<dbReference type="PANTHER" id="PTHR47635">
    <property type="entry name" value="CUB DOMAIN-CONTAINING PROTEIN"/>
    <property type="match status" value="1"/>
</dbReference>
<name>A0A947DBP9_9CYAN</name>
<evidence type="ECO:0000256" key="1">
    <source>
        <dbReference type="ARBA" id="ARBA00022729"/>
    </source>
</evidence>
<keyword evidence="8" id="KW-1185">Reference proteome</keyword>
<dbReference type="Gene3D" id="2.60.120.200">
    <property type="match status" value="2"/>
</dbReference>
<dbReference type="Pfam" id="PF13385">
    <property type="entry name" value="Laminin_G_3"/>
    <property type="match status" value="2"/>
</dbReference>
<feature type="coiled-coil region" evidence="4">
    <location>
        <begin position="2398"/>
        <end position="2425"/>
    </location>
</feature>
<evidence type="ECO:0000256" key="2">
    <source>
        <dbReference type="ARBA" id="ARBA00023026"/>
    </source>
</evidence>
<dbReference type="Pfam" id="PF18413">
    <property type="entry name" value="Neuraminidase"/>
    <property type="match status" value="1"/>
</dbReference>
<proteinExistence type="predicted"/>
<gene>
    <name evidence="7" type="ORF">IXB50_00990</name>
</gene>
<dbReference type="InterPro" id="IPR040840">
    <property type="entry name" value="TcA_TcB_BD"/>
</dbReference>
<sequence>MTDLTAIKNDSLLTTFFDASHNPDFDLVNFDFFDKAAEDALKWSGIEDKKKVLERLKGYHRLLNLGLTGQEAKTLLDPEPPQASDDASSPDPAADAFMVPSTPGPELDAALSAERQPTKVKKLDSAVAIASLPEEKFIQASGLDPAKAKVVHQNASKTVAGEMVLFANIMEVASPRYETAQFDNSESLRNSFKSLPSYQNLFGSQNFLQCDPCQSIFSPAAYFVDLMRLCDQKITQKNQKSIPDGLRLDQRRPDLFNKLQLTCDETKNTVPYTQIINEVLEEKLKNDLGQDVFKYLATADYPRNLPFNLNLETIRTYLGHLNTNLAEIYQICTPQDSHNIAWAREFLGLSPEQYTLITTSQTNPDSLKKRYGIETNNAPGDDLWGLVEKDTFLKQIKLSWQELNDLFSQNLSSEESNDENKKGEIQRGLAHRFYINRKLLDNQYLHIAYDDQKKTTVLQNLRLDELDRIDRFVRLAQKLNWSFADLDWVLTSMGTNGKNAQGAQKDIDEATIITITKIKQLQAQTKLPLDVLCSFWHDIKTIGKGDNKNKPQDLFNRVFNNPFISPGAESLNLEAPQSWKWEIDKITDEEQQQKSRLIRQRLLGALKLRDEDLTKLAKQVWGDSESLSSQEQTEQTPGLILNLSNLSKLFRSALILQLLQINIDEYQLLLKSLNKLPQRQDKLKIDQLQIDQLIEVIDIVTWLKGSGLNIYELDYILYGTEHPSVEALLPEEKLTTSMQSLWPTAWQLSPEEYKLITTEDPKRESLNKRFQVQIGNEGDDTFGGLTNKQVFLDKIALSESKLKELLSNQRFYINQPLPDKTFVSLDEDVINNLNLRTLDRIDRFLRLARATGWSFADLDRVLTILSEKYSDREAMEKAIQIKQSQTPLDQKLQGDVLIKLLGKISQEFNVKLAHHFGIEPELFAILAQIGANAIEEKDYIQLLLTQVDTEKEDWQKITACLKSISRWHLLVKKLSLTETTLRSIFTCPKAYNIDSSYTLNIQNIQTIYKCKNNLLKVFRGSEENLFKFFNEGPSPFRYWPLDEGEGHQEVLEQTNKSSNRLDGNFTWKKSTDFPGSTLRNVLIFHNQSTSIKIGLASSLKLIESDFTVEAWVNPQYINRYSHSNPLYTQSILGVISTGMGDESNALLSLGISGNKVQLTFNGGHLNGIGLIGKKELENNKWYHVVWRYDASTEEQAIFINGVIDAVRTEAKPLQEYGQEVYIGFSHAQGWNHFDGYITDLRIWNKALSNNQISELFKYPTISSRLAQATGWPLDKIDHAVVKNKTDALYKSVEGLLKIGRCIILSDTLGCSVDFLGVLCDLVKNSSAAENWETYKQVANAVISLTKAKHNDEEWTKVFKKLNGTLEERKTKILTGFALHKLGFDNLRKLSEYLLLDVEMTSCAFNSRIQLGILSLQTYLQRCRMGVETGIIDVDIPEVWWEWIPNYRKWEANRKVFLYPENYIDPSLRKDASPQFKELQDELLQSDITADTVETAYRHYFDKLTEISNLKIVDACRSSVKTPKSKEMIDTLFLFGKTVAQPHTYYYRHCERPTSKKPSWSYWEKIELPIDSDYISSVYAFNRLFIFWVEIDDSRQETKTKKGKSFENKEQAAQKSNFATLSVKYSFLNASQNWVSPQILVEGVPFRFFKFDKIEIPYSFWQKIHPAAMKNENSEVIALLFGDLKSVPKHKLQYREIAEKIVGPMYALKQLTKGDSKSDLYYPVINKNLKIGEAKINDVFKLRPGFEYFSGSLTNFARFYLVAITPALTAFGNENIQEYTLINSKSLDLIVNSSQQDFYLLQDNEHITIKRLSTSLPQLFSQTLLTHGIDGLISLASQQISEPNFPFVPDHQSQDFDDAYGAYFWEIFFHIPFLIASNLNSHQRYNEARQWYQYIFNPTQLQLPKAISSWSLDEKEKEGATIYDKERKLDGTLHGEAQWENVGDFPGAASKSVLKFNGANTRIELANARSLSLYDSDFTVEVWIKFTQPITDKDYSILGMVGTQSLNNRVFHLIIRNNKLFMSFYGNDCQGNTAIQTDKWYQTVWRYTKLTQEQAIFIDGRLDASSSGRQPFKGTETVSLGAYAWGTDGATWFEGHMTNVRIWNVPLSNEQILQSFEDVTVTTPSDRFWRFLPFRGQSTQKLKQLLTNDAAIQAYKENPFDPHAIASLRIGAYQKAVVMKYIDNLLDWGDALFTKDTWEDISQATTLYLLAYELLGAKPRNLGDPPEQKTKTFADLRDRDLTTPTSEFLLNLEDSRKEYQEFIKQFGTDGPFNALDTYFCISENQEFAQYWDRVEDRLFKIRHCQNIKGIERQLALFSPPIDPRQLVQQSAAGANILSLSMADVIPHYRFSYLLERSKSMASTVIQLGSTLLSTLEKKDAEKLALLRATQEHTLLQLVTKTKEKQIEEAKVNLESLNKSLSSASDRQRHYQTLIDNKINIWEVASLALSADALRYQLGANVLRIPAIAAYVTPTIFGASTGGMQPGSAISTSASVMDSIAGSINQGSSMASILAQYQRRQEDWELQQKMADWELQQLAEQIKAAQVRIEIAKAELDVHHKSIQHSQQVEQFLKDKYTNKELYQWMVGRLSSLYFQTYKVALEMANAAQKAYQYELRTDNTYIQPTHWDSQKKGLLAGESLMLGLNQLEKAYLDSNERTLEIEKTISLRQLNPLAFLKLIQEGNCNFNFDEKLFALDFPSHYCRQIKTISVSIPAVVGPYQNINATLTQTGDKVLIKPDPKALQWLLTGDGEEPDTGTIRQSWRQHQQIAISKGTNDSGLFVLNFQDERYLPFEGTGTISSWKLDLPKASNAIDFNSITDVIITLSYTALEGGSTIKETVSKHFGPFTGQFALDLKQELHQAAKDTNELSFPVSPNLFRHGLQKLKVSQVHLLWTTSENSSAPVTLEIPGYQKAEITPPNEAKGVYMLTFEPKPAQGGSTDKLTQPWKLSSSNLQDTIELAMIVTYEGTINWGNQI</sequence>
<feature type="domain" description="LamG-like jellyroll fold" evidence="6">
    <location>
        <begin position="1104"/>
        <end position="1250"/>
    </location>
</feature>
<evidence type="ECO:0000313" key="7">
    <source>
        <dbReference type="EMBL" id="MBT9313998.1"/>
    </source>
</evidence>
<dbReference type="InterPro" id="IPR041079">
    <property type="entry name" value="Neuraminidase-like"/>
</dbReference>
<comment type="caution">
    <text evidence="7">The sequence shown here is derived from an EMBL/GenBank/DDBJ whole genome shotgun (WGS) entry which is preliminary data.</text>
</comment>
<keyword evidence="1" id="KW-0732">Signal</keyword>
<organism evidence="7 8">
    <name type="scientific">Leptothoe spongobia TAU-MAC 1115</name>
    <dbReference type="NCBI Taxonomy" id="1967444"/>
    <lineage>
        <taxon>Bacteria</taxon>
        <taxon>Bacillati</taxon>
        <taxon>Cyanobacteriota</taxon>
        <taxon>Cyanophyceae</taxon>
        <taxon>Nodosilineales</taxon>
        <taxon>Cymatolegaceae</taxon>
        <taxon>Leptothoe</taxon>
        <taxon>Leptothoe spongobia</taxon>
    </lineage>
</organism>
<evidence type="ECO:0000256" key="5">
    <source>
        <dbReference type="SAM" id="MobiDB-lite"/>
    </source>
</evidence>
<dbReference type="PANTHER" id="PTHR47635:SF2">
    <property type="entry name" value="LAMG-LIKE JELLYROLL FOLD DOMAIN-CONTAINING PROTEIN"/>
    <property type="match status" value="1"/>
</dbReference>
<keyword evidence="3" id="KW-1015">Disulfide bond</keyword>
<dbReference type="InterPro" id="IPR018003">
    <property type="entry name" value="Insecticidal_toxin/plasmid_vir"/>
</dbReference>
<dbReference type="SMART" id="SM00560">
    <property type="entry name" value="LamGL"/>
    <property type="match status" value="1"/>
</dbReference>
<accession>A0A947DBP9</accession>
<dbReference type="Pfam" id="PF03538">
    <property type="entry name" value="VRP1"/>
    <property type="match status" value="1"/>
</dbReference>
<dbReference type="InterPro" id="IPR006558">
    <property type="entry name" value="LamG-like"/>
</dbReference>
<protein>
    <recommendedName>
        <fullName evidence="6">LamG-like jellyroll fold domain-containing protein</fullName>
    </recommendedName>
</protein>
<dbReference type="Proteomes" id="UP000717364">
    <property type="component" value="Unassembled WGS sequence"/>
</dbReference>
<dbReference type="EMBL" id="JADOES010000002">
    <property type="protein sequence ID" value="MBT9313998.1"/>
    <property type="molecule type" value="Genomic_DNA"/>
</dbReference>
<dbReference type="InterPro" id="IPR046839">
    <property type="entry name" value="ABC_toxin_N"/>
</dbReference>
<reference evidence="7" key="2">
    <citation type="journal article" date="2021" name="Mar. Drugs">
        <title>Genome Reduction and Secondary Metabolism of the Marine Sponge-Associated Cyanobacterium Leptothoe.</title>
        <authorList>
            <person name="Konstantinou D."/>
            <person name="Popin R.V."/>
            <person name="Fewer D.P."/>
            <person name="Sivonen K."/>
            <person name="Gkelis S."/>
        </authorList>
    </citation>
    <scope>NUCLEOTIDE SEQUENCE</scope>
    <source>
        <strain evidence="7">TAU-MAC 1115</strain>
    </source>
</reference>
<dbReference type="Pfam" id="PF20220">
    <property type="entry name" value="ABC_toxin_N"/>
    <property type="match status" value="1"/>
</dbReference>
<evidence type="ECO:0000313" key="8">
    <source>
        <dbReference type="Proteomes" id="UP000717364"/>
    </source>
</evidence>
<keyword evidence="4" id="KW-0175">Coiled coil</keyword>
<feature type="compositionally biased region" description="Low complexity" evidence="5">
    <location>
        <begin position="82"/>
        <end position="96"/>
    </location>
</feature>
<dbReference type="InterPro" id="IPR013320">
    <property type="entry name" value="ConA-like_dom_sf"/>
</dbReference>
<evidence type="ECO:0000256" key="4">
    <source>
        <dbReference type="SAM" id="Coils"/>
    </source>
</evidence>
<dbReference type="SUPFAM" id="SSF49899">
    <property type="entry name" value="Concanavalin A-like lectins/glucanases"/>
    <property type="match status" value="2"/>
</dbReference>
<keyword evidence="2" id="KW-0843">Virulence</keyword>
<dbReference type="Pfam" id="PF18276">
    <property type="entry name" value="TcA_TcB_BD"/>
    <property type="match status" value="1"/>
</dbReference>
<feature type="region of interest" description="Disordered" evidence="5">
    <location>
        <begin position="74"/>
        <end position="108"/>
    </location>
</feature>
<dbReference type="RefSeq" id="WP_215607074.1">
    <property type="nucleotide sequence ID" value="NZ_JADOES010000002.1"/>
</dbReference>
<evidence type="ECO:0000256" key="3">
    <source>
        <dbReference type="ARBA" id="ARBA00023157"/>
    </source>
</evidence>